<protein>
    <submittedName>
        <fullName evidence="1">Uncharacterized protein</fullName>
    </submittedName>
</protein>
<dbReference type="AlphaFoldDB" id="B1WXM2"/>
<dbReference type="EMBL" id="CP000806">
    <property type="protein sequence ID" value="ACB52563.1"/>
    <property type="molecule type" value="Genomic_DNA"/>
</dbReference>
<evidence type="ECO:0000313" key="2">
    <source>
        <dbReference type="Proteomes" id="UP000001203"/>
    </source>
</evidence>
<proteinExistence type="predicted"/>
<dbReference type="HOGENOM" id="CLU_2896547_0_0_3"/>
<evidence type="ECO:0000313" key="1">
    <source>
        <dbReference type="EMBL" id="ACB52563.1"/>
    </source>
</evidence>
<keyword evidence="2" id="KW-1185">Reference proteome</keyword>
<sequence length="62" mass="7490">MFCFYLIFRKILTQSGDKFISIKIFIPCLDQFLSLRLAMLHRLMLHRYQLLLDKDKLLKSLV</sequence>
<name>B1WXM2_CROS5</name>
<reference evidence="1 2" key="1">
    <citation type="journal article" date="2008" name="Proc. Natl. Acad. Sci. U.S.A.">
        <title>The genome of Cyanothece 51142, a unicellular diazotrophic cyanobacterium important in the marine nitrogen cycle.</title>
        <authorList>
            <person name="Welsh E.A."/>
            <person name="Liberton M."/>
            <person name="Stoeckel J."/>
            <person name="Loh T."/>
            <person name="Elvitigala T."/>
            <person name="Wang C."/>
            <person name="Wollam A."/>
            <person name="Fulton R.S."/>
            <person name="Clifton S.W."/>
            <person name="Jacobs J.M."/>
            <person name="Aurora R."/>
            <person name="Ghosh B.K."/>
            <person name="Sherman L.A."/>
            <person name="Smith R.D."/>
            <person name="Wilson R.K."/>
            <person name="Pakrasi H.B."/>
        </authorList>
    </citation>
    <scope>NUCLEOTIDE SEQUENCE [LARGE SCALE GENOMIC DNA]</scope>
    <source>
        <strain evidence="2">ATCC 51142 / BH68</strain>
    </source>
</reference>
<organism evidence="1 2">
    <name type="scientific">Crocosphaera subtropica (strain ATCC 51142 / BH68)</name>
    <name type="common">Cyanothece sp. (strain ATCC 51142)</name>
    <dbReference type="NCBI Taxonomy" id="43989"/>
    <lineage>
        <taxon>Bacteria</taxon>
        <taxon>Bacillati</taxon>
        <taxon>Cyanobacteriota</taxon>
        <taxon>Cyanophyceae</taxon>
        <taxon>Oscillatoriophycideae</taxon>
        <taxon>Chroococcales</taxon>
        <taxon>Aphanothecaceae</taxon>
        <taxon>Crocosphaera</taxon>
        <taxon>Crocosphaera subtropica</taxon>
    </lineage>
</organism>
<gene>
    <name evidence="1" type="ordered locus">cce_3215</name>
</gene>
<dbReference type="Proteomes" id="UP000001203">
    <property type="component" value="Chromosome circular"/>
</dbReference>
<accession>B1WXM2</accession>
<dbReference type="KEGG" id="cyt:cce_3215"/>